<accession>A0A8H7ZWQ1</accession>
<proteinExistence type="predicted"/>
<sequence>MAVNGNDLNTAEVAYAAIDELAFRRGAERESRSVSAKAGRGGEHPAHLRARVPSHPNAPVAVQLGQ</sequence>
<dbReference type="AlphaFoldDB" id="A0A8H7ZWQ1"/>
<reference evidence="2 3" key="1">
    <citation type="journal article" name="Sci. Rep.">
        <title>Genome-scale phylogenetic analyses confirm Olpidium as the closest living zoosporic fungus to the non-flagellated, terrestrial fungi.</title>
        <authorList>
            <person name="Chang Y."/>
            <person name="Rochon D."/>
            <person name="Sekimoto S."/>
            <person name="Wang Y."/>
            <person name="Chovatia M."/>
            <person name="Sandor L."/>
            <person name="Salamov A."/>
            <person name="Grigoriev I.V."/>
            <person name="Stajich J.E."/>
            <person name="Spatafora J.W."/>
        </authorList>
    </citation>
    <scope>NUCLEOTIDE SEQUENCE [LARGE SCALE GENOMIC DNA]</scope>
    <source>
        <strain evidence="2">S191</strain>
    </source>
</reference>
<organism evidence="2 3">
    <name type="scientific">Olpidium bornovanus</name>
    <dbReference type="NCBI Taxonomy" id="278681"/>
    <lineage>
        <taxon>Eukaryota</taxon>
        <taxon>Fungi</taxon>
        <taxon>Fungi incertae sedis</taxon>
        <taxon>Olpidiomycota</taxon>
        <taxon>Olpidiomycotina</taxon>
        <taxon>Olpidiomycetes</taxon>
        <taxon>Olpidiales</taxon>
        <taxon>Olpidiaceae</taxon>
        <taxon>Olpidium</taxon>
    </lineage>
</organism>
<evidence type="ECO:0000313" key="3">
    <source>
        <dbReference type="Proteomes" id="UP000673691"/>
    </source>
</evidence>
<protein>
    <submittedName>
        <fullName evidence="2">Uncharacterized protein</fullName>
    </submittedName>
</protein>
<feature type="region of interest" description="Disordered" evidence="1">
    <location>
        <begin position="26"/>
        <end position="66"/>
    </location>
</feature>
<comment type="caution">
    <text evidence="2">The sequence shown here is derived from an EMBL/GenBank/DDBJ whole genome shotgun (WGS) entry which is preliminary data.</text>
</comment>
<dbReference type="OrthoDB" id="408728at2759"/>
<dbReference type="Proteomes" id="UP000673691">
    <property type="component" value="Unassembled WGS sequence"/>
</dbReference>
<evidence type="ECO:0000256" key="1">
    <source>
        <dbReference type="SAM" id="MobiDB-lite"/>
    </source>
</evidence>
<feature type="non-terminal residue" evidence="2">
    <location>
        <position position="66"/>
    </location>
</feature>
<keyword evidence="3" id="KW-1185">Reference proteome</keyword>
<gene>
    <name evidence="2" type="ORF">BJ554DRAFT_7144</name>
</gene>
<dbReference type="EMBL" id="JAEFCI010004746">
    <property type="protein sequence ID" value="KAG5460765.1"/>
    <property type="molecule type" value="Genomic_DNA"/>
</dbReference>
<evidence type="ECO:0000313" key="2">
    <source>
        <dbReference type="EMBL" id="KAG5460765.1"/>
    </source>
</evidence>
<name>A0A8H7ZWQ1_9FUNG</name>